<name>A0ABV8Z6N6_9ACTN</name>
<reference evidence="2" key="1">
    <citation type="journal article" date="2019" name="Int. J. Syst. Evol. Microbiol.">
        <title>The Global Catalogue of Microorganisms (GCM) 10K type strain sequencing project: providing services to taxonomists for standard genome sequencing and annotation.</title>
        <authorList>
            <consortium name="The Broad Institute Genomics Platform"/>
            <consortium name="The Broad Institute Genome Sequencing Center for Infectious Disease"/>
            <person name="Wu L."/>
            <person name="Ma J."/>
        </authorList>
    </citation>
    <scope>NUCLEOTIDE SEQUENCE [LARGE SCALE GENOMIC DNA]</scope>
    <source>
        <strain evidence="2">DT43</strain>
    </source>
</reference>
<dbReference type="RefSeq" id="WP_386354677.1">
    <property type="nucleotide sequence ID" value="NZ_JBHSFG010000102.1"/>
</dbReference>
<keyword evidence="2" id="KW-1185">Reference proteome</keyword>
<dbReference type="EMBL" id="JBHSFG010000102">
    <property type="protein sequence ID" value="MFC4471873.1"/>
    <property type="molecule type" value="Genomic_DNA"/>
</dbReference>
<evidence type="ECO:0000313" key="1">
    <source>
        <dbReference type="EMBL" id="MFC4471873.1"/>
    </source>
</evidence>
<proteinExistence type="predicted"/>
<comment type="caution">
    <text evidence="1">The sequence shown here is derived from an EMBL/GenBank/DDBJ whole genome shotgun (WGS) entry which is preliminary data.</text>
</comment>
<sequence length="42" mass="4223">MRVARRIATVLTASAVMIGAFATQAAAVGIDIAGLVIETPPV</sequence>
<gene>
    <name evidence="1" type="ORF">ACFPH6_46575</name>
</gene>
<dbReference type="Proteomes" id="UP001596012">
    <property type="component" value="Unassembled WGS sequence"/>
</dbReference>
<evidence type="ECO:0000313" key="2">
    <source>
        <dbReference type="Proteomes" id="UP001596012"/>
    </source>
</evidence>
<organism evidence="1 2">
    <name type="scientific">Streptomyces xiangluensis</name>
    <dbReference type="NCBI Taxonomy" id="2665720"/>
    <lineage>
        <taxon>Bacteria</taxon>
        <taxon>Bacillati</taxon>
        <taxon>Actinomycetota</taxon>
        <taxon>Actinomycetes</taxon>
        <taxon>Kitasatosporales</taxon>
        <taxon>Streptomycetaceae</taxon>
        <taxon>Streptomyces</taxon>
    </lineage>
</organism>
<accession>A0ABV8Z6N6</accession>
<protein>
    <submittedName>
        <fullName evidence="1">Uncharacterized protein</fullName>
    </submittedName>
</protein>